<accession>A0ACB9ZPB5</accession>
<organism evidence="1 2">
    <name type="scientific">Catharanthus roseus</name>
    <name type="common">Madagascar periwinkle</name>
    <name type="synonym">Vinca rosea</name>
    <dbReference type="NCBI Taxonomy" id="4058"/>
    <lineage>
        <taxon>Eukaryota</taxon>
        <taxon>Viridiplantae</taxon>
        <taxon>Streptophyta</taxon>
        <taxon>Embryophyta</taxon>
        <taxon>Tracheophyta</taxon>
        <taxon>Spermatophyta</taxon>
        <taxon>Magnoliopsida</taxon>
        <taxon>eudicotyledons</taxon>
        <taxon>Gunneridae</taxon>
        <taxon>Pentapetalae</taxon>
        <taxon>asterids</taxon>
        <taxon>lamiids</taxon>
        <taxon>Gentianales</taxon>
        <taxon>Apocynaceae</taxon>
        <taxon>Rauvolfioideae</taxon>
        <taxon>Vinceae</taxon>
        <taxon>Catharanthinae</taxon>
        <taxon>Catharanthus</taxon>
    </lineage>
</organism>
<gene>
    <name evidence="1" type="ORF">M9H77_35556</name>
</gene>
<evidence type="ECO:0000313" key="2">
    <source>
        <dbReference type="Proteomes" id="UP001060085"/>
    </source>
</evidence>
<dbReference type="EMBL" id="CM044708">
    <property type="protein sequence ID" value="KAI5649551.1"/>
    <property type="molecule type" value="Genomic_DNA"/>
</dbReference>
<comment type="caution">
    <text evidence="1">The sequence shown here is derived from an EMBL/GenBank/DDBJ whole genome shotgun (WGS) entry which is preliminary data.</text>
</comment>
<evidence type="ECO:0000313" key="1">
    <source>
        <dbReference type="EMBL" id="KAI5649551.1"/>
    </source>
</evidence>
<dbReference type="Proteomes" id="UP001060085">
    <property type="component" value="Linkage Group LG08"/>
</dbReference>
<name>A0ACB9ZPB5_CATRO</name>
<proteinExistence type="predicted"/>
<reference evidence="2" key="1">
    <citation type="journal article" date="2023" name="Nat. Plants">
        <title>Single-cell RNA sequencing provides a high-resolution roadmap for understanding the multicellular compartmentation of specialized metabolism.</title>
        <authorList>
            <person name="Sun S."/>
            <person name="Shen X."/>
            <person name="Li Y."/>
            <person name="Li Y."/>
            <person name="Wang S."/>
            <person name="Li R."/>
            <person name="Zhang H."/>
            <person name="Shen G."/>
            <person name="Guo B."/>
            <person name="Wei J."/>
            <person name="Xu J."/>
            <person name="St-Pierre B."/>
            <person name="Chen S."/>
            <person name="Sun C."/>
        </authorList>
    </citation>
    <scope>NUCLEOTIDE SEQUENCE [LARGE SCALE GENOMIC DNA]</scope>
</reference>
<sequence>MQISYRKFDAIRLVDPKLYCVSLCLQMLIYQLLTMNELRKEAKVTLKGMSIPKLKGVMKTIIIMDHLKYRFQALINSMIVVDTRRRRGGLGGRGYKCFPTEKTTERNENGKKKSENDENEADSTNEEDLLPVVGQPTMCGRVPPLELREVNRGEPSNEDSGDSNIQTLALICLNFEQPMEQIGRGTNQGEGEVFFTRD</sequence>
<keyword evidence="2" id="KW-1185">Reference proteome</keyword>
<protein>
    <submittedName>
        <fullName evidence="1">Uncharacterized protein</fullName>
    </submittedName>
</protein>